<dbReference type="AlphaFoldDB" id="A0A9W4SYV1"/>
<proteinExistence type="predicted"/>
<gene>
    <name evidence="1" type="ORF">FWILDA_LOCUS11413</name>
</gene>
<dbReference type="InterPro" id="IPR036397">
    <property type="entry name" value="RNaseH_sf"/>
</dbReference>
<dbReference type="EMBL" id="CAMKVN010003228">
    <property type="protein sequence ID" value="CAI2184103.1"/>
    <property type="molecule type" value="Genomic_DNA"/>
</dbReference>
<name>A0A9W4SYV1_9GLOM</name>
<keyword evidence="2" id="KW-1185">Reference proteome</keyword>
<evidence type="ECO:0000313" key="2">
    <source>
        <dbReference type="Proteomes" id="UP001153678"/>
    </source>
</evidence>
<dbReference type="Proteomes" id="UP001153678">
    <property type="component" value="Unassembled WGS sequence"/>
</dbReference>
<dbReference type="OrthoDB" id="2445761at2759"/>
<dbReference type="SUPFAM" id="SSF53098">
    <property type="entry name" value="Ribonuclease H-like"/>
    <property type="match status" value="1"/>
</dbReference>
<sequence>MFIKFYPKAKKSSLAYYLKEYELDNKLDMPFYHMFKYYRRALKETNTTTAEQMYEVAEYYIIDTINYQQLMVKHNAINEYRKVASIAFISLYNSHYFAVGIKVYNLLSADA</sequence>
<reference evidence="1" key="1">
    <citation type="submission" date="2022-08" db="EMBL/GenBank/DDBJ databases">
        <authorList>
            <person name="Kallberg Y."/>
            <person name="Tangrot J."/>
            <person name="Rosling A."/>
        </authorList>
    </citation>
    <scope>NUCLEOTIDE SEQUENCE</scope>
    <source>
        <strain evidence="1">Wild A</strain>
    </source>
</reference>
<dbReference type="Gene3D" id="3.30.420.10">
    <property type="entry name" value="Ribonuclease H-like superfamily/Ribonuclease H"/>
    <property type="match status" value="1"/>
</dbReference>
<evidence type="ECO:0000313" key="1">
    <source>
        <dbReference type="EMBL" id="CAI2184103.1"/>
    </source>
</evidence>
<comment type="caution">
    <text evidence="1">The sequence shown here is derived from an EMBL/GenBank/DDBJ whole genome shotgun (WGS) entry which is preliminary data.</text>
</comment>
<organism evidence="1 2">
    <name type="scientific">Funneliformis geosporum</name>
    <dbReference type="NCBI Taxonomy" id="1117311"/>
    <lineage>
        <taxon>Eukaryota</taxon>
        <taxon>Fungi</taxon>
        <taxon>Fungi incertae sedis</taxon>
        <taxon>Mucoromycota</taxon>
        <taxon>Glomeromycotina</taxon>
        <taxon>Glomeromycetes</taxon>
        <taxon>Glomerales</taxon>
        <taxon>Glomeraceae</taxon>
        <taxon>Funneliformis</taxon>
    </lineage>
</organism>
<dbReference type="GO" id="GO:0003676">
    <property type="term" value="F:nucleic acid binding"/>
    <property type="evidence" value="ECO:0007669"/>
    <property type="project" value="InterPro"/>
</dbReference>
<dbReference type="InterPro" id="IPR012337">
    <property type="entry name" value="RNaseH-like_sf"/>
</dbReference>
<protein>
    <submittedName>
        <fullName evidence="1">15340_t:CDS:1</fullName>
    </submittedName>
</protein>
<accession>A0A9W4SYV1</accession>